<feature type="domain" description="SLH" evidence="4">
    <location>
        <begin position="172"/>
        <end position="235"/>
    </location>
</feature>
<dbReference type="PANTHER" id="PTHR47406">
    <property type="entry name" value="COAGULATION FACTOR 5/8 TYPE, C-TERMINAL"/>
    <property type="match status" value="1"/>
</dbReference>
<evidence type="ECO:0000256" key="3">
    <source>
        <dbReference type="SAM" id="SignalP"/>
    </source>
</evidence>
<reference evidence="5 6" key="1">
    <citation type="submission" date="2021-03" db="EMBL/GenBank/DDBJ databases">
        <title>Genomic Encyclopedia of Type Strains, Phase IV (KMG-IV): sequencing the most valuable type-strain genomes for metagenomic binning, comparative biology and taxonomic classification.</title>
        <authorList>
            <person name="Goeker M."/>
        </authorList>
    </citation>
    <scope>NUCLEOTIDE SEQUENCE [LARGE SCALE GENOMIC DNA]</scope>
    <source>
        <strain evidence="5 6">DSM 26048</strain>
    </source>
</reference>
<feature type="chain" id="PRO_5045639480" description="SLH domain-containing protein" evidence="3">
    <location>
        <begin position="28"/>
        <end position="1302"/>
    </location>
</feature>
<keyword evidence="6" id="KW-1185">Reference proteome</keyword>
<dbReference type="InterPro" id="IPR029018">
    <property type="entry name" value="Hex-like_dom2"/>
</dbReference>
<evidence type="ECO:0000259" key="4">
    <source>
        <dbReference type="PROSITE" id="PS51272"/>
    </source>
</evidence>
<dbReference type="Gene3D" id="3.30.379.10">
    <property type="entry name" value="Chitobiase/beta-hexosaminidase domain 2-like"/>
    <property type="match status" value="1"/>
</dbReference>
<dbReference type="PROSITE" id="PS51272">
    <property type="entry name" value="SLH"/>
    <property type="match status" value="3"/>
</dbReference>
<organism evidence="5 6">
    <name type="scientific">Paenibacillus eucommiae</name>
    <dbReference type="NCBI Taxonomy" id="1355755"/>
    <lineage>
        <taxon>Bacteria</taxon>
        <taxon>Bacillati</taxon>
        <taxon>Bacillota</taxon>
        <taxon>Bacilli</taxon>
        <taxon>Bacillales</taxon>
        <taxon>Paenibacillaceae</taxon>
        <taxon>Paenibacillus</taxon>
    </lineage>
</organism>
<dbReference type="InterPro" id="IPR032287">
    <property type="entry name" value="DUF4838"/>
</dbReference>
<accession>A0ABS4IU88</accession>
<feature type="domain" description="SLH" evidence="4">
    <location>
        <begin position="49"/>
        <end position="112"/>
    </location>
</feature>
<evidence type="ECO:0000256" key="2">
    <source>
        <dbReference type="SAM" id="MobiDB-lite"/>
    </source>
</evidence>
<sequence>MGKKSKRALSWTLSFLLLFSIWNGAYAESADPANVENSAEAAAPESPQQNVSVSNGISGHWAEKELLQALDKGWIQGYADGSVQPDRSITRGEFIALINRSFGFSEEAAIDFKDLPKEDWQYKEVARAVKAAYIQGYADGTIGVKSVISREEAAVILARILQPAAQFGDGGAERFTDAASIAAWSFGAVDAIVAAKYMNGYGDNSYRPKAPITRAEILVTLLRAHDTFGTVVYDTPGVQGAAAGSQIVNKNVVVKAAGVTLQNMHINGDLLLDEAIGEGDVTLNNVTVKGKTLIKGGGANSIHVENSLLFTVVVNKKTGTVRIKTGGSSTVSSILLQSPAILEGSGFTEVRVSEELPAGSQVTLLGSFQNINVYALDIAIEIPEGKINELHVFAQATGLKINTGQKAAITRLVLEAAVKATGLGSIALAVIDANAKQSSFEKQPGKKEGSGVAPTSSGSYGSYSSGPSSTTTPTPTPTPPVPSSYTLVDNGVGNAVVVYAANIDQRVKQAASKIAKYVEQSTGAKLTVMSEFDLNSTNLGQKVPIYIGLDAQLSPELRSSLPGMDDEGFIIEANNGHIAIAGKTWLGTEHGIYEFLERYVGVRWLLPGTDGEDVPTASSLIVPHETVKQEPAFMSRILSPMTMPTNQTGAVQFEWAKFNRLPWNFNAFHSMYYIFPGEKFGSTNPEFYPTRNGQPYIPPKGDISAWQPCFSEAGTVQIAVYAAIQYFADNPDQTSFSLGVNDSGGFCEANPSHPNYPNKINSKGLVDMSDIYYNWVNQVAEQVLQVYPNKWFGVLAYENVLDPPSFQLNPRIVPMLTKDRMAWIDPAVKAADEQLMDDWKQVAATTGWYDYIYGTPYLVPRMYPHLMADNFLKAQELDVSVQYAEIYPNWGEGPKGWVTAKLMWDPTLNVDDLLQEWYERAVGEEAATDLAAYYELWEDFWTVRVQQSEWFQQSKDRIYMDFTNPSYLKLVTMGDISQSRLLLESALAKAVTVKQKARAALLLRAFEYYEASAISYLNSLSEVDPNGNVQDALESLFSEDTNGVWIDKRNQLLEEFKNDPVLLHPIDPSTFGLIWSSRNQSALFWSILNYLKQHEPAGGPVSDSLHAYTLNQDPKISEIAKTMERVLAAPPSLVENGSFESATTNGEGTLVPGNWVGYNSALRQHIDVNDPKAAHSGQASAAIKSHGDLGGPFQNISVKSGPFAARTYFRVPDSAVIGNGTIELAFHYILKNGSVAFFALRSDAKKLADYTAGDWVAIELFDQIPASVNGSEVDQVQLAVYLQNVPNGTEILVDDVTVYQSP</sequence>
<evidence type="ECO:0000313" key="5">
    <source>
        <dbReference type="EMBL" id="MBP1990670.1"/>
    </source>
</evidence>
<proteinExistence type="predicted"/>
<feature type="domain" description="SLH" evidence="4">
    <location>
        <begin position="113"/>
        <end position="171"/>
    </location>
</feature>
<evidence type="ECO:0000313" key="6">
    <source>
        <dbReference type="Proteomes" id="UP001519287"/>
    </source>
</evidence>
<keyword evidence="3" id="KW-0732">Signal</keyword>
<dbReference type="Pfam" id="PF16126">
    <property type="entry name" value="DUF4838"/>
    <property type="match status" value="1"/>
</dbReference>
<feature type="region of interest" description="Disordered" evidence="2">
    <location>
        <begin position="439"/>
        <end position="485"/>
    </location>
</feature>
<dbReference type="Gene3D" id="2.60.120.260">
    <property type="entry name" value="Galactose-binding domain-like"/>
    <property type="match status" value="1"/>
</dbReference>
<dbReference type="Proteomes" id="UP001519287">
    <property type="component" value="Unassembled WGS sequence"/>
</dbReference>
<protein>
    <recommendedName>
        <fullName evidence="4">SLH domain-containing protein</fullName>
    </recommendedName>
</protein>
<dbReference type="InterPro" id="IPR001119">
    <property type="entry name" value="SLH_dom"/>
</dbReference>
<feature type="signal peptide" evidence="3">
    <location>
        <begin position="1"/>
        <end position="27"/>
    </location>
</feature>
<dbReference type="EMBL" id="JAGGLB010000006">
    <property type="protein sequence ID" value="MBP1990670.1"/>
    <property type="molecule type" value="Genomic_DNA"/>
</dbReference>
<comment type="caution">
    <text evidence="5">The sequence shown here is derived from an EMBL/GenBank/DDBJ whole genome shotgun (WGS) entry which is preliminary data.</text>
</comment>
<dbReference type="RefSeq" id="WP_209971442.1">
    <property type="nucleotide sequence ID" value="NZ_JAGGLB010000006.1"/>
</dbReference>
<evidence type="ECO:0000256" key="1">
    <source>
        <dbReference type="ARBA" id="ARBA00022801"/>
    </source>
</evidence>
<dbReference type="SUPFAM" id="SSF55545">
    <property type="entry name" value="beta-N-acetylhexosaminidase-like domain"/>
    <property type="match status" value="1"/>
</dbReference>
<name>A0ABS4IU88_9BACL</name>
<dbReference type="PANTHER" id="PTHR47406:SF2">
    <property type="entry name" value="ALPHA GLUCURONIDASE N-TERMINAL DOMAIN-CONTAINING PROTEIN"/>
    <property type="match status" value="1"/>
</dbReference>
<dbReference type="Pfam" id="PF00395">
    <property type="entry name" value="SLH"/>
    <property type="match status" value="3"/>
</dbReference>
<feature type="compositionally biased region" description="Low complexity" evidence="2">
    <location>
        <begin position="454"/>
        <end position="473"/>
    </location>
</feature>
<gene>
    <name evidence="5" type="ORF">J2Z66_002276</name>
</gene>
<keyword evidence="1" id="KW-0378">Hydrolase</keyword>